<dbReference type="HOGENOM" id="CLU_048995_3_3_3"/>
<accession>B4VNU3</accession>
<dbReference type="PANTHER" id="PTHR22617:SF23">
    <property type="entry name" value="CHEMOTAXIS PROTEIN CHEW"/>
    <property type="match status" value="1"/>
</dbReference>
<dbReference type="Pfam" id="PF01584">
    <property type="entry name" value="CheW"/>
    <property type="match status" value="1"/>
</dbReference>
<dbReference type="PANTHER" id="PTHR22617">
    <property type="entry name" value="CHEMOTAXIS SENSOR HISTIDINE KINASE-RELATED"/>
    <property type="match status" value="1"/>
</dbReference>
<sequence>MTKTTQLCTFFLDNLFLGIEVENVQEILRHQEMTRVPLAPPVVAGLINLRGQIVTAIDLRRRLELKPRAYDPLPINIIVRTPDETVSLLVDEIGDVLDVSDDDFERPPDTYRGGVRELIQGSYKLPNRLLLFLDVDKVVDFTVMD</sequence>
<dbReference type="SUPFAM" id="SSF50341">
    <property type="entry name" value="CheW-like"/>
    <property type="match status" value="1"/>
</dbReference>
<evidence type="ECO:0000259" key="1">
    <source>
        <dbReference type="PROSITE" id="PS50851"/>
    </source>
</evidence>
<organism evidence="2 3">
    <name type="scientific">Coleofasciculus chthonoplastes PCC 7420</name>
    <dbReference type="NCBI Taxonomy" id="118168"/>
    <lineage>
        <taxon>Bacteria</taxon>
        <taxon>Bacillati</taxon>
        <taxon>Cyanobacteriota</taxon>
        <taxon>Cyanophyceae</taxon>
        <taxon>Coleofasciculales</taxon>
        <taxon>Coleofasciculaceae</taxon>
        <taxon>Coleofasciculus</taxon>
    </lineage>
</organism>
<reference evidence="2 3" key="1">
    <citation type="submission" date="2008-07" db="EMBL/GenBank/DDBJ databases">
        <authorList>
            <person name="Tandeau de Marsac N."/>
            <person name="Ferriera S."/>
            <person name="Johnson J."/>
            <person name="Kravitz S."/>
            <person name="Beeson K."/>
            <person name="Sutton G."/>
            <person name="Rogers Y.-H."/>
            <person name="Friedman R."/>
            <person name="Frazier M."/>
            <person name="Venter J.C."/>
        </authorList>
    </citation>
    <scope>NUCLEOTIDE SEQUENCE [LARGE SCALE GENOMIC DNA]</scope>
    <source>
        <strain evidence="2 3">PCC 7420</strain>
    </source>
</reference>
<dbReference type="Gene3D" id="2.30.30.40">
    <property type="entry name" value="SH3 Domains"/>
    <property type="match status" value="1"/>
</dbReference>
<proteinExistence type="predicted"/>
<feature type="domain" description="CheW-like" evidence="1">
    <location>
        <begin position="4"/>
        <end position="144"/>
    </location>
</feature>
<dbReference type="GO" id="GO:0006935">
    <property type="term" value="P:chemotaxis"/>
    <property type="evidence" value="ECO:0007669"/>
    <property type="project" value="InterPro"/>
</dbReference>
<keyword evidence="3" id="KW-1185">Reference proteome</keyword>
<dbReference type="PROSITE" id="PS50851">
    <property type="entry name" value="CHEW"/>
    <property type="match status" value="1"/>
</dbReference>
<dbReference type="Proteomes" id="UP000003835">
    <property type="component" value="Unassembled WGS sequence"/>
</dbReference>
<dbReference type="STRING" id="118168.MC7420_4893"/>
<dbReference type="GO" id="GO:0007165">
    <property type="term" value="P:signal transduction"/>
    <property type="evidence" value="ECO:0007669"/>
    <property type="project" value="InterPro"/>
</dbReference>
<dbReference type="RefSeq" id="WP_006100364.1">
    <property type="nucleotide sequence ID" value="NZ_DS989846.1"/>
</dbReference>
<dbReference type="AlphaFoldDB" id="B4VNU3"/>
<evidence type="ECO:0000313" key="3">
    <source>
        <dbReference type="Proteomes" id="UP000003835"/>
    </source>
</evidence>
<protein>
    <recommendedName>
        <fullName evidence="1">CheW-like domain-containing protein</fullName>
    </recommendedName>
</protein>
<dbReference type="Gene3D" id="2.40.50.180">
    <property type="entry name" value="CheA-289, Domain 4"/>
    <property type="match status" value="1"/>
</dbReference>
<dbReference type="SMART" id="SM00260">
    <property type="entry name" value="CheW"/>
    <property type="match status" value="1"/>
</dbReference>
<evidence type="ECO:0000313" key="2">
    <source>
        <dbReference type="EMBL" id="EDX76637.1"/>
    </source>
</evidence>
<dbReference type="GO" id="GO:0005829">
    <property type="term" value="C:cytosol"/>
    <property type="evidence" value="ECO:0007669"/>
    <property type="project" value="TreeGrafter"/>
</dbReference>
<dbReference type="InterPro" id="IPR039315">
    <property type="entry name" value="CheW"/>
</dbReference>
<dbReference type="OrthoDB" id="456080at2"/>
<dbReference type="eggNOG" id="COG0835">
    <property type="taxonomic scope" value="Bacteria"/>
</dbReference>
<dbReference type="InterPro" id="IPR036061">
    <property type="entry name" value="CheW-like_dom_sf"/>
</dbReference>
<dbReference type="InterPro" id="IPR002545">
    <property type="entry name" value="CheW-lke_dom"/>
</dbReference>
<name>B4VNU3_9CYAN</name>
<dbReference type="EMBL" id="DS989846">
    <property type="protein sequence ID" value="EDX76637.1"/>
    <property type="molecule type" value="Genomic_DNA"/>
</dbReference>
<gene>
    <name evidence="2" type="ORF">MC7420_4893</name>
</gene>